<keyword evidence="2 7" id="KW-0699">rRNA-binding</keyword>
<comment type="similarity">
    <text evidence="1 7 8">Belongs to the universal ribosomal protein uL3 family.</text>
</comment>
<dbReference type="Gene3D" id="2.40.30.10">
    <property type="entry name" value="Translation factors"/>
    <property type="match status" value="1"/>
</dbReference>
<dbReference type="InterPro" id="IPR019926">
    <property type="entry name" value="Ribosomal_uL3_CS"/>
</dbReference>
<evidence type="ECO:0000256" key="5">
    <source>
        <dbReference type="ARBA" id="ARBA00023274"/>
    </source>
</evidence>
<reference evidence="10 11" key="1">
    <citation type="submission" date="2016-07" db="EMBL/GenBank/DDBJ databases">
        <title>High microdiversification within the ubiquitous acI lineage of Actinobacteria.</title>
        <authorList>
            <person name="Neuenschwander S.M."/>
            <person name="Salcher M."/>
            <person name="Ghai R."/>
            <person name="Pernthaler J."/>
        </authorList>
    </citation>
    <scope>NUCLEOTIDE SEQUENCE [LARGE SCALE GENOMIC DNA]</scope>
    <source>
        <strain evidence="10">MMS-21-148</strain>
    </source>
</reference>
<dbReference type="Proteomes" id="UP000217144">
    <property type="component" value="Chromosome"/>
</dbReference>
<evidence type="ECO:0000256" key="2">
    <source>
        <dbReference type="ARBA" id="ARBA00022730"/>
    </source>
</evidence>
<keyword evidence="3 7" id="KW-0694">RNA-binding</keyword>
<dbReference type="FunFam" id="2.40.30.10:FF:000004">
    <property type="entry name" value="50S ribosomal protein L3"/>
    <property type="match status" value="1"/>
</dbReference>
<dbReference type="Gene3D" id="3.30.160.810">
    <property type="match status" value="1"/>
</dbReference>
<dbReference type="HAMAP" id="MF_01325_B">
    <property type="entry name" value="Ribosomal_uL3_B"/>
    <property type="match status" value="1"/>
</dbReference>
<dbReference type="InterPro" id="IPR000597">
    <property type="entry name" value="Ribosomal_uL3"/>
</dbReference>
<evidence type="ECO:0000313" key="11">
    <source>
        <dbReference type="Proteomes" id="UP000217144"/>
    </source>
</evidence>
<keyword evidence="11" id="KW-1185">Reference proteome</keyword>
<dbReference type="GO" id="GO:0022625">
    <property type="term" value="C:cytosolic large ribosomal subunit"/>
    <property type="evidence" value="ECO:0007669"/>
    <property type="project" value="TreeGrafter"/>
</dbReference>
<dbReference type="GO" id="GO:0019843">
    <property type="term" value="F:rRNA binding"/>
    <property type="evidence" value="ECO:0007669"/>
    <property type="project" value="UniProtKB-UniRule"/>
</dbReference>
<evidence type="ECO:0000256" key="1">
    <source>
        <dbReference type="ARBA" id="ARBA00006540"/>
    </source>
</evidence>
<name>A0AAC9YRZ5_9ACTN</name>
<dbReference type="SUPFAM" id="SSF50447">
    <property type="entry name" value="Translation proteins"/>
    <property type="match status" value="1"/>
</dbReference>
<dbReference type="GO" id="GO:0003735">
    <property type="term" value="F:structural constituent of ribosome"/>
    <property type="evidence" value="ECO:0007669"/>
    <property type="project" value="UniProtKB-UniRule"/>
</dbReference>
<keyword evidence="5 7" id="KW-0687">Ribonucleoprotein</keyword>
<dbReference type="KEGG" id="plan:A1s21148_06095"/>
<dbReference type="GO" id="GO:0006412">
    <property type="term" value="P:translation"/>
    <property type="evidence" value="ECO:0007669"/>
    <property type="project" value="UniProtKB-UniRule"/>
</dbReference>
<dbReference type="PROSITE" id="PS00474">
    <property type="entry name" value="RIBOSOMAL_L3"/>
    <property type="match status" value="1"/>
</dbReference>
<dbReference type="AlphaFoldDB" id="A0AAC9YRZ5"/>
<dbReference type="PANTHER" id="PTHR11229">
    <property type="entry name" value="50S RIBOSOMAL PROTEIN L3"/>
    <property type="match status" value="1"/>
</dbReference>
<evidence type="ECO:0000256" key="9">
    <source>
        <dbReference type="RuleBase" id="RU003906"/>
    </source>
</evidence>
<dbReference type="InterPro" id="IPR009000">
    <property type="entry name" value="Transl_B-barrel_sf"/>
</dbReference>
<dbReference type="PANTHER" id="PTHR11229:SF16">
    <property type="entry name" value="LARGE RIBOSOMAL SUBUNIT PROTEIN UL3C"/>
    <property type="match status" value="1"/>
</dbReference>
<comment type="subunit">
    <text evidence="7 9">Part of the 50S ribosomal subunit. Forms a cluster with proteins L14 and L19.</text>
</comment>
<dbReference type="NCBIfam" id="TIGR03625">
    <property type="entry name" value="L3_bact"/>
    <property type="match status" value="1"/>
</dbReference>
<evidence type="ECO:0000256" key="4">
    <source>
        <dbReference type="ARBA" id="ARBA00022980"/>
    </source>
</evidence>
<evidence type="ECO:0000256" key="3">
    <source>
        <dbReference type="ARBA" id="ARBA00022884"/>
    </source>
</evidence>
<organism evidence="10 11">
    <name type="scientific">Candidatus Planktophila lacus</name>
    <dbReference type="NCBI Taxonomy" id="1884913"/>
    <lineage>
        <taxon>Bacteria</taxon>
        <taxon>Bacillati</taxon>
        <taxon>Actinomycetota</taxon>
        <taxon>Actinomycetes</taxon>
        <taxon>Candidatus Nanopelagicales</taxon>
        <taxon>Candidatus Nanopelagicaceae</taxon>
        <taxon>Candidatus Planktophila</taxon>
    </lineage>
</organism>
<gene>
    <name evidence="7" type="primary">rplC</name>
    <name evidence="10" type="ORF">A1s21148_06095</name>
</gene>
<evidence type="ECO:0000256" key="8">
    <source>
        <dbReference type="RuleBase" id="RU003905"/>
    </source>
</evidence>
<comment type="function">
    <text evidence="7 9">One of the primary rRNA binding proteins, it binds directly near the 3'-end of the 23S rRNA, where it nucleates assembly of the 50S subunit.</text>
</comment>
<protein>
    <recommendedName>
        <fullName evidence="6 7">Large ribosomal subunit protein uL3</fullName>
    </recommendedName>
</protein>
<sequence>MTYTTQSAGSSIKGVLGKKLGMTQVFDANNKMIPVTVVSVESCVVTQIRTPEKDGYSAVQLAYGAIDPKKISKPLTGHYAKAGVTPRRSVAELRTLSAAEYTVGQEIGATTFAAGDIVDATGTSTGKGTAGVMKRHGFGGLGSSHGVDRKHRMPGSIGACSTPGRVFKGMRMMGRMGAEKVTTQNLLVQSVDAENNLLLIKGSVPGPDGALVFIRSAAKKAIFETASGKVGA</sequence>
<accession>A0AAC9YRZ5</accession>
<dbReference type="Pfam" id="PF00297">
    <property type="entry name" value="Ribosomal_L3"/>
    <property type="match status" value="1"/>
</dbReference>
<dbReference type="InterPro" id="IPR019927">
    <property type="entry name" value="Ribosomal_uL3_bac/org-type"/>
</dbReference>
<evidence type="ECO:0000256" key="6">
    <source>
        <dbReference type="ARBA" id="ARBA00035243"/>
    </source>
</evidence>
<dbReference type="EMBL" id="CP016769">
    <property type="protein sequence ID" value="ASY11055.1"/>
    <property type="molecule type" value="Genomic_DNA"/>
</dbReference>
<dbReference type="FunFam" id="3.30.160.810:FF:000001">
    <property type="entry name" value="50S ribosomal protein L3"/>
    <property type="match status" value="1"/>
</dbReference>
<dbReference type="RefSeq" id="WP_095671537.1">
    <property type="nucleotide sequence ID" value="NZ_CP016769.1"/>
</dbReference>
<keyword evidence="4 7" id="KW-0689">Ribosomal protein</keyword>
<evidence type="ECO:0000256" key="7">
    <source>
        <dbReference type="HAMAP-Rule" id="MF_01325"/>
    </source>
</evidence>
<proteinExistence type="inferred from homology"/>
<evidence type="ECO:0000313" key="10">
    <source>
        <dbReference type="EMBL" id="ASY11055.1"/>
    </source>
</evidence>